<dbReference type="InterPro" id="IPR009072">
    <property type="entry name" value="Histone-fold"/>
</dbReference>
<proteinExistence type="predicted"/>
<feature type="region of interest" description="Disordered" evidence="1">
    <location>
        <begin position="1"/>
        <end position="33"/>
    </location>
</feature>
<reference evidence="2 3" key="1">
    <citation type="submission" date="2024-02" db="EMBL/GenBank/DDBJ databases">
        <title>De novo assembly and annotation of 12 fungi associated with fruit tree decline syndrome in Ontario, Canada.</title>
        <authorList>
            <person name="Sulman M."/>
            <person name="Ellouze W."/>
            <person name="Ilyukhin E."/>
        </authorList>
    </citation>
    <scope>NUCLEOTIDE SEQUENCE [LARGE SCALE GENOMIC DNA]</scope>
    <source>
        <strain evidence="2 3">M169</strain>
    </source>
</reference>
<organism evidence="2 3">
    <name type="scientific">Diaporthe eres</name>
    <name type="common">Phomopsis oblonga</name>
    <dbReference type="NCBI Taxonomy" id="83184"/>
    <lineage>
        <taxon>Eukaryota</taxon>
        <taxon>Fungi</taxon>
        <taxon>Dikarya</taxon>
        <taxon>Ascomycota</taxon>
        <taxon>Pezizomycotina</taxon>
        <taxon>Sordariomycetes</taxon>
        <taxon>Sordariomycetidae</taxon>
        <taxon>Diaporthales</taxon>
        <taxon>Diaporthaceae</taxon>
        <taxon>Diaporthe</taxon>
        <taxon>Diaporthe eres species complex</taxon>
    </lineage>
</organism>
<protein>
    <recommendedName>
        <fullName evidence="4">Myb-like DNA-binding domain protein</fullName>
    </recommendedName>
</protein>
<feature type="compositionally biased region" description="Basic and acidic residues" evidence="1">
    <location>
        <begin position="676"/>
        <end position="690"/>
    </location>
</feature>
<feature type="compositionally biased region" description="Low complexity" evidence="1">
    <location>
        <begin position="707"/>
        <end position="718"/>
    </location>
</feature>
<evidence type="ECO:0000313" key="3">
    <source>
        <dbReference type="Proteomes" id="UP001430848"/>
    </source>
</evidence>
<dbReference type="PANTHER" id="PTHR15992">
    <property type="entry name" value="HOLLIDAY JUNCTION RECOGNITION PROTEIN"/>
    <property type="match status" value="1"/>
</dbReference>
<feature type="compositionally biased region" description="Polar residues" evidence="1">
    <location>
        <begin position="332"/>
        <end position="349"/>
    </location>
</feature>
<feature type="compositionally biased region" description="Acidic residues" evidence="1">
    <location>
        <begin position="16"/>
        <end position="27"/>
    </location>
</feature>
<name>A0ABR1PIX7_DIAER</name>
<evidence type="ECO:0000313" key="2">
    <source>
        <dbReference type="EMBL" id="KAK7738007.1"/>
    </source>
</evidence>
<dbReference type="Gene3D" id="1.10.20.10">
    <property type="entry name" value="Histone, subunit A"/>
    <property type="match status" value="1"/>
</dbReference>
<feature type="region of interest" description="Disordered" evidence="1">
    <location>
        <begin position="434"/>
        <end position="467"/>
    </location>
</feature>
<evidence type="ECO:0008006" key="4">
    <source>
        <dbReference type="Google" id="ProtNLM"/>
    </source>
</evidence>
<feature type="compositionally biased region" description="Polar residues" evidence="1">
    <location>
        <begin position="827"/>
        <end position="840"/>
    </location>
</feature>
<dbReference type="EMBL" id="JAKNSF020000006">
    <property type="protein sequence ID" value="KAK7738007.1"/>
    <property type="molecule type" value="Genomic_DNA"/>
</dbReference>
<comment type="caution">
    <text evidence="2">The sequence shown here is derived from an EMBL/GenBank/DDBJ whole genome shotgun (WGS) entry which is preliminary data.</text>
</comment>
<feature type="compositionally biased region" description="Acidic residues" evidence="1">
    <location>
        <begin position="97"/>
        <end position="106"/>
    </location>
</feature>
<evidence type="ECO:0000256" key="1">
    <source>
        <dbReference type="SAM" id="MobiDB-lite"/>
    </source>
</evidence>
<feature type="compositionally biased region" description="Basic and acidic residues" evidence="1">
    <location>
        <begin position="515"/>
        <end position="524"/>
    </location>
</feature>
<feature type="region of interest" description="Disordered" evidence="1">
    <location>
        <begin position="291"/>
        <end position="416"/>
    </location>
</feature>
<dbReference type="Proteomes" id="UP001430848">
    <property type="component" value="Unassembled WGS sequence"/>
</dbReference>
<gene>
    <name evidence="2" type="ORF">SLS63_002340</name>
</gene>
<sequence length="858" mass="93231">MERPVKRQRIALDPLGTDDEDELDCEPNELNQRRDPVYQLGQARARASNKLKSRFEDIFAKYEKDFTGVGDEIDLRTGEVVVNNGHLQSITGVQEFGEGDGDEDEDAHFSGSDRPVQGVIDEALKNDSSDAAVRRNPWEVVGLNSDSSRPAAGVGGVPGFSSTMPPAHEPFMPPLQPFGFLEPGHTQVVDPAWQAPELPRSAFMSPRFGAQAQQHIFGMGQTTKVTRRSLLEPRSQDGDEEDVLLGAPDNVLGKKGSPLIKSKFPTVGSSPNNDPGLHEMIQDVIQNIADTSPTSEQSRKGASGTRPPAKSRMKPVRPDAAINGKQGKKQTSDNGRSSTGKAKAVSSNRTDGESPCHNKRRVRQITVVSPVVKVATIRTKKQPKTHNEQQTTGSKGEPDHSGVTEDDFLDVTGNTPVKPAGQTFYVEIKARKVGKSDSFARDQDDNELRSAGRGSLGVGVSDQTLQSPLYGPLDVEVKEADAGTLLSGKEKRMPAVAGIDDQALHGSRPTVPQKQARERFERNIVDPSYAFSDEENLLPRRKRNSRRNPEPSGRASLATQDASRVDQKAKAGGFPQTTVTLDASDQEKRNEAARPSPRPSVEDDAAIDATEVSKSSQEQRSEQMVCDDPPAVPLPESHLRTRRNRPENPAEKQQKQPKQQAAEKPQPRSLRGRSRNKTDDGLHDPPELRHKSPPVVAIPAIAERGGSPSAKPPKTAEPAPVPPSTPQPKSKSRSEKTGVSRSGLISLLSDDDDEEDEISFNLADFTPSGHHRILAMRPHHHQPATSSTGKNRRVASLLFGPASTSKVGKHSTPGSTNKNRMRRRRSTNTLARSVVKSSGAESGGLGGTDTWGHEEEMW</sequence>
<feature type="compositionally biased region" description="Acidic residues" evidence="1">
    <location>
        <begin position="749"/>
        <end position="758"/>
    </location>
</feature>
<feature type="region of interest" description="Disordered" evidence="1">
    <location>
        <begin position="233"/>
        <end position="277"/>
    </location>
</feature>
<feature type="compositionally biased region" description="Basic residues" evidence="1">
    <location>
        <begin position="769"/>
        <end position="782"/>
    </location>
</feature>
<accession>A0ABR1PIX7</accession>
<dbReference type="Pfam" id="PF10384">
    <property type="entry name" value="Scm3"/>
    <property type="match status" value="1"/>
</dbReference>
<feature type="compositionally biased region" description="Basic and acidic residues" evidence="1">
    <location>
        <begin position="644"/>
        <end position="654"/>
    </location>
</feature>
<feature type="region of interest" description="Disordered" evidence="1">
    <location>
        <begin position="485"/>
        <end position="858"/>
    </location>
</feature>
<feature type="compositionally biased region" description="Basic and acidic residues" evidence="1">
    <location>
        <begin position="434"/>
        <end position="450"/>
    </location>
</feature>
<feature type="compositionally biased region" description="Polar residues" evidence="1">
    <location>
        <begin position="802"/>
        <end position="818"/>
    </location>
</feature>
<dbReference type="PANTHER" id="PTHR15992:SF5">
    <property type="entry name" value="HOLLIDAY JUNCTION RECOGNITION PROTEIN"/>
    <property type="match status" value="1"/>
</dbReference>
<feature type="region of interest" description="Disordered" evidence="1">
    <location>
        <begin position="95"/>
        <end position="114"/>
    </location>
</feature>
<dbReference type="InterPro" id="IPR018465">
    <property type="entry name" value="Scm3/HJURP"/>
</dbReference>
<keyword evidence="3" id="KW-1185">Reference proteome</keyword>